<dbReference type="EMBL" id="ML119814">
    <property type="protein sequence ID" value="RPA73663.1"/>
    <property type="molecule type" value="Genomic_DNA"/>
</dbReference>
<dbReference type="Proteomes" id="UP000275078">
    <property type="component" value="Unassembled WGS sequence"/>
</dbReference>
<organism evidence="8 9">
    <name type="scientific">Ascobolus immersus RN42</name>
    <dbReference type="NCBI Taxonomy" id="1160509"/>
    <lineage>
        <taxon>Eukaryota</taxon>
        <taxon>Fungi</taxon>
        <taxon>Dikarya</taxon>
        <taxon>Ascomycota</taxon>
        <taxon>Pezizomycotina</taxon>
        <taxon>Pezizomycetes</taxon>
        <taxon>Pezizales</taxon>
        <taxon>Ascobolaceae</taxon>
        <taxon>Ascobolus</taxon>
    </lineage>
</organism>
<keyword evidence="4 5" id="KW-0408">Iron</keyword>
<keyword evidence="7" id="KW-0472">Membrane</keyword>
<dbReference type="GO" id="GO:0016705">
    <property type="term" value="F:oxidoreductase activity, acting on paired donors, with incorporation or reduction of molecular oxygen"/>
    <property type="evidence" value="ECO:0007669"/>
    <property type="project" value="InterPro"/>
</dbReference>
<proteinExistence type="inferred from homology"/>
<sequence length="526" mass="59073">MGILTPENLREAGNFALLALSFLKSNFLYILTALLLTRAIYRRYFHPLSAFPGPFWGSITHWYSVYLFFAGGYKMHLHELELHKRYGPVVRLKPDMLLIASASYLDTVFHLKCDKAAFIDIEIAGFGDAVITARSHASHVRLRKRIASAYSMTNIRRMETSVDAIVVSLLHQLNTRFAAQKKACDFALWAQYFAYDVVTDVAFGRAVGFVEAGKDVAGLVGNFHRNLPVGNILVRVRWLAQLLAMVPGLRWAMPKSGDEVGVGVMMTYRDGLIRERIREGNPEKKPDLLHHFLNAKNDDGTPMTFREIGDECYLIMVAGSDTTSAVLRLLTRNLYSNPAIMAKLYAELSSARLSRPVPTFDQLVKLPYLQAVLSEALRLGSLGMYIPRAVSEPGFECHGKFVPGGMAVAMNPWVLSQSKEIYGEDASEFNPERWLRGEEEKARLAKYEFAFGRGGRSCLGRNIALMELNKVVAGLVLGFEGRLMREGEEGVEYPGELRNLSIWAEKGMWVEFKLREGVEEGWAKVE</sequence>
<reference evidence="8 9" key="1">
    <citation type="journal article" date="2018" name="Nat. Ecol. Evol.">
        <title>Pezizomycetes genomes reveal the molecular basis of ectomycorrhizal truffle lifestyle.</title>
        <authorList>
            <person name="Murat C."/>
            <person name="Payen T."/>
            <person name="Noel B."/>
            <person name="Kuo A."/>
            <person name="Morin E."/>
            <person name="Chen J."/>
            <person name="Kohler A."/>
            <person name="Krizsan K."/>
            <person name="Balestrini R."/>
            <person name="Da Silva C."/>
            <person name="Montanini B."/>
            <person name="Hainaut M."/>
            <person name="Levati E."/>
            <person name="Barry K.W."/>
            <person name="Belfiori B."/>
            <person name="Cichocki N."/>
            <person name="Clum A."/>
            <person name="Dockter R.B."/>
            <person name="Fauchery L."/>
            <person name="Guy J."/>
            <person name="Iotti M."/>
            <person name="Le Tacon F."/>
            <person name="Lindquist E.A."/>
            <person name="Lipzen A."/>
            <person name="Malagnac F."/>
            <person name="Mello A."/>
            <person name="Molinier V."/>
            <person name="Miyauchi S."/>
            <person name="Poulain J."/>
            <person name="Riccioni C."/>
            <person name="Rubini A."/>
            <person name="Sitrit Y."/>
            <person name="Splivallo R."/>
            <person name="Traeger S."/>
            <person name="Wang M."/>
            <person name="Zifcakova L."/>
            <person name="Wipf D."/>
            <person name="Zambonelli A."/>
            <person name="Paolocci F."/>
            <person name="Nowrousian M."/>
            <person name="Ottonello S."/>
            <person name="Baldrian P."/>
            <person name="Spatafora J.W."/>
            <person name="Henrissat B."/>
            <person name="Nagy L.G."/>
            <person name="Aury J.M."/>
            <person name="Wincker P."/>
            <person name="Grigoriev I.V."/>
            <person name="Bonfante P."/>
            <person name="Martin F.M."/>
        </authorList>
    </citation>
    <scope>NUCLEOTIDE SEQUENCE [LARGE SCALE GENOMIC DNA]</scope>
    <source>
        <strain evidence="8 9">RN42</strain>
    </source>
</reference>
<comment type="cofactor">
    <cofactor evidence="1 5">
        <name>heme</name>
        <dbReference type="ChEBI" id="CHEBI:30413"/>
    </cofactor>
</comment>
<dbReference type="InterPro" id="IPR017972">
    <property type="entry name" value="Cyt_P450_CS"/>
</dbReference>
<dbReference type="PROSITE" id="PS00086">
    <property type="entry name" value="CYTOCHROME_P450"/>
    <property type="match status" value="1"/>
</dbReference>
<accession>A0A3N4HI85</accession>
<protein>
    <submittedName>
        <fullName evidence="8">Cytochrome P450</fullName>
    </submittedName>
</protein>
<dbReference type="OrthoDB" id="3934656at2759"/>
<dbReference type="InterPro" id="IPR001128">
    <property type="entry name" value="Cyt_P450"/>
</dbReference>
<evidence type="ECO:0000256" key="4">
    <source>
        <dbReference type="ARBA" id="ARBA00023004"/>
    </source>
</evidence>
<keyword evidence="5 6" id="KW-0349">Heme</keyword>
<evidence type="ECO:0000256" key="3">
    <source>
        <dbReference type="ARBA" id="ARBA00022723"/>
    </source>
</evidence>
<dbReference type="GO" id="GO:0005506">
    <property type="term" value="F:iron ion binding"/>
    <property type="evidence" value="ECO:0007669"/>
    <property type="project" value="InterPro"/>
</dbReference>
<dbReference type="Gene3D" id="1.10.630.10">
    <property type="entry name" value="Cytochrome P450"/>
    <property type="match status" value="1"/>
</dbReference>
<dbReference type="PRINTS" id="PR00465">
    <property type="entry name" value="EP450IV"/>
</dbReference>
<evidence type="ECO:0000256" key="5">
    <source>
        <dbReference type="PIRSR" id="PIRSR602403-1"/>
    </source>
</evidence>
<dbReference type="AlphaFoldDB" id="A0A3N4HI85"/>
<dbReference type="InterPro" id="IPR050121">
    <property type="entry name" value="Cytochrome_P450_monoxygenase"/>
</dbReference>
<dbReference type="PRINTS" id="PR00385">
    <property type="entry name" value="P450"/>
</dbReference>
<evidence type="ECO:0000256" key="7">
    <source>
        <dbReference type="SAM" id="Phobius"/>
    </source>
</evidence>
<evidence type="ECO:0000256" key="6">
    <source>
        <dbReference type="RuleBase" id="RU000461"/>
    </source>
</evidence>
<dbReference type="Pfam" id="PF00067">
    <property type="entry name" value="p450"/>
    <property type="match status" value="1"/>
</dbReference>
<dbReference type="InterPro" id="IPR002403">
    <property type="entry name" value="Cyt_P450_E_grp-IV"/>
</dbReference>
<keyword evidence="6" id="KW-0503">Monooxygenase</keyword>
<keyword evidence="9" id="KW-1185">Reference proteome</keyword>
<keyword evidence="7" id="KW-1133">Transmembrane helix</keyword>
<feature type="transmembrane region" description="Helical" evidence="7">
    <location>
        <begin position="48"/>
        <end position="69"/>
    </location>
</feature>
<dbReference type="GO" id="GO:0004497">
    <property type="term" value="F:monooxygenase activity"/>
    <property type="evidence" value="ECO:0007669"/>
    <property type="project" value="UniProtKB-KW"/>
</dbReference>
<dbReference type="InterPro" id="IPR036396">
    <property type="entry name" value="Cyt_P450_sf"/>
</dbReference>
<keyword evidence="6" id="KW-0560">Oxidoreductase</keyword>
<dbReference type="SUPFAM" id="SSF48264">
    <property type="entry name" value="Cytochrome P450"/>
    <property type="match status" value="1"/>
</dbReference>
<evidence type="ECO:0000313" key="9">
    <source>
        <dbReference type="Proteomes" id="UP000275078"/>
    </source>
</evidence>
<name>A0A3N4HI85_ASCIM</name>
<evidence type="ECO:0000256" key="1">
    <source>
        <dbReference type="ARBA" id="ARBA00001971"/>
    </source>
</evidence>
<evidence type="ECO:0000256" key="2">
    <source>
        <dbReference type="ARBA" id="ARBA00010617"/>
    </source>
</evidence>
<dbReference type="GO" id="GO:0020037">
    <property type="term" value="F:heme binding"/>
    <property type="evidence" value="ECO:0007669"/>
    <property type="project" value="InterPro"/>
</dbReference>
<evidence type="ECO:0000313" key="8">
    <source>
        <dbReference type="EMBL" id="RPA73663.1"/>
    </source>
</evidence>
<dbReference type="STRING" id="1160509.A0A3N4HI85"/>
<keyword evidence="7" id="KW-0812">Transmembrane</keyword>
<dbReference type="PANTHER" id="PTHR24305">
    <property type="entry name" value="CYTOCHROME P450"/>
    <property type="match status" value="1"/>
</dbReference>
<keyword evidence="3 5" id="KW-0479">Metal-binding</keyword>
<feature type="binding site" description="axial binding residue" evidence="5">
    <location>
        <position position="458"/>
    </location>
    <ligand>
        <name>heme</name>
        <dbReference type="ChEBI" id="CHEBI:30413"/>
    </ligand>
    <ligandPart>
        <name>Fe</name>
        <dbReference type="ChEBI" id="CHEBI:18248"/>
    </ligandPart>
</feature>
<dbReference type="PANTHER" id="PTHR24305:SF85">
    <property type="entry name" value="P450, PUTATIVE (EUROFUNG)-RELATED"/>
    <property type="match status" value="1"/>
</dbReference>
<feature type="transmembrane region" description="Helical" evidence="7">
    <location>
        <begin position="15"/>
        <end position="36"/>
    </location>
</feature>
<comment type="similarity">
    <text evidence="2 6">Belongs to the cytochrome P450 family.</text>
</comment>
<gene>
    <name evidence="8" type="ORF">BJ508DRAFT_244282</name>
</gene>